<dbReference type="Gene3D" id="1.10.287.130">
    <property type="match status" value="1"/>
</dbReference>
<dbReference type="PANTHER" id="PTHR45453">
    <property type="entry name" value="PHOSPHATE REGULON SENSOR PROTEIN PHOR"/>
    <property type="match status" value="1"/>
</dbReference>
<feature type="domain" description="Histidine kinase" evidence="8">
    <location>
        <begin position="120"/>
        <end position="334"/>
    </location>
</feature>
<keyword evidence="10" id="KW-1185">Reference proteome</keyword>
<keyword evidence="3" id="KW-0597">Phosphoprotein</keyword>
<evidence type="ECO:0000256" key="7">
    <source>
        <dbReference type="SAM" id="Phobius"/>
    </source>
</evidence>
<dbReference type="SMART" id="SM00388">
    <property type="entry name" value="HisKA"/>
    <property type="match status" value="1"/>
</dbReference>
<feature type="transmembrane region" description="Helical" evidence="7">
    <location>
        <begin position="17"/>
        <end position="37"/>
    </location>
</feature>
<evidence type="ECO:0000256" key="5">
    <source>
        <dbReference type="ARBA" id="ARBA00022777"/>
    </source>
</evidence>
<dbReference type="InterPro" id="IPR005467">
    <property type="entry name" value="His_kinase_dom"/>
</dbReference>
<reference evidence="9" key="1">
    <citation type="submission" date="2022-10" db="EMBL/GenBank/DDBJ databases">
        <title>Chitinophaga sp. nov., isolated from soil.</title>
        <authorList>
            <person name="Jeon C.O."/>
        </authorList>
    </citation>
    <scope>NUCLEOTIDE SEQUENCE</scope>
    <source>
        <strain evidence="9">R8</strain>
    </source>
</reference>
<dbReference type="GO" id="GO:0005524">
    <property type="term" value="F:ATP binding"/>
    <property type="evidence" value="ECO:0007669"/>
    <property type="project" value="UniProtKB-KW"/>
</dbReference>
<organism evidence="9 10">
    <name type="scientific">Chitinophaga horti</name>
    <dbReference type="NCBI Taxonomy" id="2920382"/>
    <lineage>
        <taxon>Bacteria</taxon>
        <taxon>Pseudomonadati</taxon>
        <taxon>Bacteroidota</taxon>
        <taxon>Chitinophagia</taxon>
        <taxon>Chitinophagales</taxon>
        <taxon>Chitinophagaceae</taxon>
        <taxon>Chitinophaga</taxon>
    </lineage>
</organism>
<dbReference type="EMBL" id="CP107006">
    <property type="protein sequence ID" value="UYQ92737.1"/>
    <property type="molecule type" value="Genomic_DNA"/>
</dbReference>
<dbReference type="CDD" id="cd00082">
    <property type="entry name" value="HisKA"/>
    <property type="match status" value="1"/>
</dbReference>
<comment type="catalytic activity">
    <reaction evidence="1">
        <text>ATP + protein L-histidine = ADP + protein N-phospho-L-histidine.</text>
        <dbReference type="EC" id="2.7.13.3"/>
    </reaction>
</comment>
<evidence type="ECO:0000313" key="10">
    <source>
        <dbReference type="Proteomes" id="UP001162741"/>
    </source>
</evidence>
<dbReference type="Proteomes" id="UP001162741">
    <property type="component" value="Chromosome"/>
</dbReference>
<proteinExistence type="predicted"/>
<evidence type="ECO:0000256" key="1">
    <source>
        <dbReference type="ARBA" id="ARBA00000085"/>
    </source>
</evidence>
<dbReference type="RefSeq" id="WP_264280949.1">
    <property type="nucleotide sequence ID" value="NZ_CP107006.1"/>
</dbReference>
<name>A0ABY6J261_9BACT</name>
<dbReference type="Gene3D" id="3.30.565.10">
    <property type="entry name" value="Histidine kinase-like ATPase, C-terminal domain"/>
    <property type="match status" value="1"/>
</dbReference>
<dbReference type="SUPFAM" id="SSF47384">
    <property type="entry name" value="Homodimeric domain of signal transducing histidine kinase"/>
    <property type="match status" value="1"/>
</dbReference>
<gene>
    <name evidence="9" type="ORF">MKQ68_21905</name>
</gene>
<dbReference type="PRINTS" id="PR00344">
    <property type="entry name" value="BCTRLSENSOR"/>
</dbReference>
<feature type="transmembrane region" description="Helical" evidence="7">
    <location>
        <begin position="82"/>
        <end position="101"/>
    </location>
</feature>
<dbReference type="InterPro" id="IPR036097">
    <property type="entry name" value="HisK_dim/P_sf"/>
</dbReference>
<dbReference type="CDD" id="cd00075">
    <property type="entry name" value="HATPase"/>
    <property type="match status" value="1"/>
</dbReference>
<keyword evidence="7" id="KW-0472">Membrane</keyword>
<dbReference type="Pfam" id="PF00512">
    <property type="entry name" value="HisKA"/>
    <property type="match status" value="1"/>
</dbReference>
<evidence type="ECO:0000256" key="4">
    <source>
        <dbReference type="ARBA" id="ARBA00022679"/>
    </source>
</evidence>
<dbReference type="PROSITE" id="PS50109">
    <property type="entry name" value="HIS_KIN"/>
    <property type="match status" value="1"/>
</dbReference>
<keyword evidence="4" id="KW-0808">Transferase</keyword>
<protein>
    <recommendedName>
        <fullName evidence="2">histidine kinase</fullName>
        <ecNumber evidence="2">2.7.13.3</ecNumber>
    </recommendedName>
</protein>
<dbReference type="InterPro" id="IPR004358">
    <property type="entry name" value="Sig_transdc_His_kin-like_C"/>
</dbReference>
<dbReference type="EC" id="2.7.13.3" evidence="2"/>
<evidence type="ECO:0000256" key="3">
    <source>
        <dbReference type="ARBA" id="ARBA00022553"/>
    </source>
</evidence>
<evidence type="ECO:0000256" key="6">
    <source>
        <dbReference type="ARBA" id="ARBA00023012"/>
    </source>
</evidence>
<dbReference type="SUPFAM" id="SSF55874">
    <property type="entry name" value="ATPase domain of HSP90 chaperone/DNA topoisomerase II/histidine kinase"/>
    <property type="match status" value="1"/>
</dbReference>
<keyword evidence="7" id="KW-0812">Transmembrane</keyword>
<dbReference type="InterPro" id="IPR050351">
    <property type="entry name" value="BphY/WalK/GraS-like"/>
</dbReference>
<keyword evidence="5" id="KW-0418">Kinase</keyword>
<dbReference type="InterPro" id="IPR003594">
    <property type="entry name" value="HATPase_dom"/>
</dbReference>
<dbReference type="PANTHER" id="PTHR45453:SF1">
    <property type="entry name" value="PHOSPHATE REGULON SENSOR PROTEIN PHOR"/>
    <property type="match status" value="1"/>
</dbReference>
<dbReference type="Pfam" id="PF02518">
    <property type="entry name" value="HATPase_c"/>
    <property type="match status" value="1"/>
</dbReference>
<accession>A0ABY6J261</accession>
<evidence type="ECO:0000313" key="9">
    <source>
        <dbReference type="EMBL" id="UYQ92737.1"/>
    </source>
</evidence>
<keyword evidence="9" id="KW-0547">Nucleotide-binding</keyword>
<sequence length="338" mass="39124">MRRIFHKLESGKMVTPVYIFLLIYTIMALVWWGVLLFRQSEQITGYERENLTMRVDSLKRPMEYHLAEQQIGKNERLRTFKFLGEGAIFLLILLVGAWLVYRAIRKQLKLQQQQQNFMMAVTHELKSPIAAAKLNLETIRKRKLDEEKQHKLIDNTIRETNRLDQLCNNILLASQFENQRNQLFQESVNFSALVQAGTDEIQARTNSHIIKSEIEPGIWLDADKFMMQIVLSNLVENAIKYVPKGTEIIVKLFEKDRLLKWQVIDAGPGIPSDEKDRIFQKFYRIGNENTRSAKGSGLGLYLTRKIIEQHNGTIVVKDNAPAGTIFEITLGEYSLQSV</sequence>
<evidence type="ECO:0000256" key="2">
    <source>
        <dbReference type="ARBA" id="ARBA00012438"/>
    </source>
</evidence>
<dbReference type="InterPro" id="IPR003661">
    <property type="entry name" value="HisK_dim/P_dom"/>
</dbReference>
<dbReference type="InterPro" id="IPR036890">
    <property type="entry name" value="HATPase_C_sf"/>
</dbReference>
<keyword evidence="9" id="KW-0067">ATP-binding</keyword>
<evidence type="ECO:0000259" key="8">
    <source>
        <dbReference type="PROSITE" id="PS50109"/>
    </source>
</evidence>
<keyword evidence="7" id="KW-1133">Transmembrane helix</keyword>
<keyword evidence="6" id="KW-0902">Two-component regulatory system</keyword>
<dbReference type="SMART" id="SM00387">
    <property type="entry name" value="HATPase_c"/>
    <property type="match status" value="1"/>
</dbReference>